<dbReference type="GO" id="GO:0005615">
    <property type="term" value="C:extracellular space"/>
    <property type="evidence" value="ECO:0007669"/>
    <property type="project" value="TreeGrafter"/>
</dbReference>
<dbReference type="RefSeq" id="WP_272491854.1">
    <property type="nucleotide sequence ID" value="NZ_CP081135.1"/>
</dbReference>
<protein>
    <submittedName>
        <fullName evidence="3">Fasciclin domain-containing protein</fullName>
    </submittedName>
</protein>
<keyword evidence="1" id="KW-0732">Signal</keyword>
<organism evidence="3 4">
    <name type="scientific">Terrisporobacter hibernicus</name>
    <dbReference type="NCBI Taxonomy" id="2813371"/>
    <lineage>
        <taxon>Bacteria</taxon>
        <taxon>Bacillati</taxon>
        <taxon>Bacillota</taxon>
        <taxon>Clostridia</taxon>
        <taxon>Peptostreptococcales</taxon>
        <taxon>Peptostreptococcaceae</taxon>
        <taxon>Terrisporobacter</taxon>
    </lineage>
</organism>
<evidence type="ECO:0000256" key="1">
    <source>
        <dbReference type="SAM" id="SignalP"/>
    </source>
</evidence>
<dbReference type="InterPro" id="IPR000782">
    <property type="entry name" value="FAS1_domain"/>
</dbReference>
<proteinExistence type="predicted"/>
<feature type="chain" id="PRO_5043477888" evidence="1">
    <location>
        <begin position="24"/>
        <end position="169"/>
    </location>
</feature>
<dbReference type="AlphaFoldDB" id="A0AAX2ZH91"/>
<accession>A0AAX2ZH91</accession>
<name>A0AAX2ZH91_9FIRM</name>
<evidence type="ECO:0000259" key="2">
    <source>
        <dbReference type="PROSITE" id="PS50213"/>
    </source>
</evidence>
<dbReference type="KEGG" id="tem:JW646_19760"/>
<dbReference type="SUPFAM" id="SSF82153">
    <property type="entry name" value="FAS1 domain"/>
    <property type="match status" value="1"/>
</dbReference>
<dbReference type="FunFam" id="2.30.180.10:FF:000019">
    <property type="entry name" value="Cell surface lipoprotein"/>
    <property type="match status" value="1"/>
</dbReference>
<dbReference type="InterPro" id="IPR036378">
    <property type="entry name" value="FAS1_dom_sf"/>
</dbReference>
<dbReference type="SMART" id="SM00554">
    <property type="entry name" value="FAS1"/>
    <property type="match status" value="1"/>
</dbReference>
<dbReference type="Pfam" id="PF02469">
    <property type="entry name" value="Fasciclin"/>
    <property type="match status" value="1"/>
</dbReference>
<gene>
    <name evidence="3" type="ORF">JW646_19760</name>
</gene>
<feature type="domain" description="FAS1" evidence="2">
    <location>
        <begin position="33"/>
        <end position="167"/>
    </location>
</feature>
<dbReference type="InterPro" id="IPR050904">
    <property type="entry name" value="Adhesion/Biosynth-related"/>
</dbReference>
<dbReference type="EMBL" id="CP081135">
    <property type="protein sequence ID" value="UEL47825.1"/>
    <property type="molecule type" value="Genomic_DNA"/>
</dbReference>
<reference evidence="3 4" key="1">
    <citation type="journal article" date="2023" name="Int. J. Syst. Evol. Microbiol.">
        <title>Terrisporobacter hibernicus sp. nov., isolated from bovine faeces in Northern Ireland.</title>
        <authorList>
            <person name="Mitchell M."/>
            <person name="Nguyen S.V."/>
            <person name="Connor M."/>
            <person name="Fairley D.J."/>
            <person name="Donoghue O."/>
            <person name="Marshall H."/>
            <person name="Koolman L."/>
            <person name="McMullan G."/>
            <person name="Schaffer K.E."/>
            <person name="McGrath J.W."/>
            <person name="Fanning S."/>
        </authorList>
    </citation>
    <scope>NUCLEOTIDE SEQUENCE [LARGE SCALE GENOMIC DNA]</scope>
    <source>
        <strain evidence="3 4">MCA3</strain>
    </source>
</reference>
<sequence>MKKFLTIALSTLMIFTIFTSQTASVFAMENKKEQDIVDIAVNDSRFTTLVEGLKAAGLVDTLKGEGPFTVFAPTNDAFEKLPDGTLEELLKAENKDKLTDILLYHVAKDKFDAKEVSNMDGKQITLANGKTANISVKDGEVFINDSKVIITDIMAKNGIIHVIDTVLLP</sequence>
<dbReference type="Proteomes" id="UP001198983">
    <property type="component" value="Chromosome"/>
</dbReference>
<feature type="signal peptide" evidence="1">
    <location>
        <begin position="1"/>
        <end position="23"/>
    </location>
</feature>
<dbReference type="Gene3D" id="2.30.180.10">
    <property type="entry name" value="FAS1 domain"/>
    <property type="match status" value="1"/>
</dbReference>
<dbReference type="PANTHER" id="PTHR10900">
    <property type="entry name" value="PERIOSTIN-RELATED"/>
    <property type="match status" value="1"/>
</dbReference>
<dbReference type="PROSITE" id="PS50213">
    <property type="entry name" value="FAS1"/>
    <property type="match status" value="1"/>
</dbReference>
<evidence type="ECO:0000313" key="4">
    <source>
        <dbReference type="Proteomes" id="UP001198983"/>
    </source>
</evidence>
<keyword evidence="4" id="KW-1185">Reference proteome</keyword>
<dbReference type="PANTHER" id="PTHR10900:SF77">
    <property type="entry name" value="FI19380P1"/>
    <property type="match status" value="1"/>
</dbReference>
<evidence type="ECO:0000313" key="3">
    <source>
        <dbReference type="EMBL" id="UEL47825.1"/>
    </source>
</evidence>